<comment type="caution">
    <text evidence="1">The sequence shown here is derived from an EMBL/GenBank/DDBJ whole genome shotgun (WGS) entry which is preliminary data.</text>
</comment>
<reference evidence="2" key="1">
    <citation type="journal article" date="2023" name="Nat. Plants">
        <title>Single-cell RNA sequencing provides a high-resolution roadmap for understanding the multicellular compartmentation of specialized metabolism.</title>
        <authorList>
            <person name="Sun S."/>
            <person name="Shen X."/>
            <person name="Li Y."/>
            <person name="Li Y."/>
            <person name="Wang S."/>
            <person name="Li R."/>
            <person name="Zhang H."/>
            <person name="Shen G."/>
            <person name="Guo B."/>
            <person name="Wei J."/>
            <person name="Xu J."/>
            <person name="St-Pierre B."/>
            <person name="Chen S."/>
            <person name="Sun C."/>
        </authorList>
    </citation>
    <scope>NUCLEOTIDE SEQUENCE [LARGE SCALE GENOMIC DNA]</scope>
</reference>
<name>A0ACB9ZNY6_CATRO</name>
<accession>A0ACB9ZNY6</accession>
<dbReference type="Proteomes" id="UP001060085">
    <property type="component" value="Linkage Group LG08"/>
</dbReference>
<evidence type="ECO:0000313" key="2">
    <source>
        <dbReference type="Proteomes" id="UP001060085"/>
    </source>
</evidence>
<protein>
    <submittedName>
        <fullName evidence="1">Uncharacterized protein</fullName>
    </submittedName>
</protein>
<gene>
    <name evidence="1" type="ORF">M9H77_35419</name>
</gene>
<organism evidence="1 2">
    <name type="scientific">Catharanthus roseus</name>
    <name type="common">Madagascar periwinkle</name>
    <name type="synonym">Vinca rosea</name>
    <dbReference type="NCBI Taxonomy" id="4058"/>
    <lineage>
        <taxon>Eukaryota</taxon>
        <taxon>Viridiplantae</taxon>
        <taxon>Streptophyta</taxon>
        <taxon>Embryophyta</taxon>
        <taxon>Tracheophyta</taxon>
        <taxon>Spermatophyta</taxon>
        <taxon>Magnoliopsida</taxon>
        <taxon>eudicotyledons</taxon>
        <taxon>Gunneridae</taxon>
        <taxon>Pentapetalae</taxon>
        <taxon>asterids</taxon>
        <taxon>lamiids</taxon>
        <taxon>Gentianales</taxon>
        <taxon>Apocynaceae</taxon>
        <taxon>Rauvolfioideae</taxon>
        <taxon>Vinceae</taxon>
        <taxon>Catharanthinae</taxon>
        <taxon>Catharanthus</taxon>
    </lineage>
</organism>
<proteinExistence type="predicted"/>
<evidence type="ECO:0000313" key="1">
    <source>
        <dbReference type="EMBL" id="KAI5649414.1"/>
    </source>
</evidence>
<keyword evidence="2" id="KW-1185">Reference proteome</keyword>
<dbReference type="EMBL" id="CM044708">
    <property type="protein sequence ID" value="KAI5649414.1"/>
    <property type="molecule type" value="Genomic_DNA"/>
</dbReference>
<sequence>MPLLEVVGMTLTGKNFNVASAFMRNEQATTYRWVLQQIKHLYFSNAMSIENQEDVCDHEPKLIVIERECGQIADIKALLEFSMNKEKNNAKSNHIFYIVSNKISHLALKKIWFEILRAAGIYDDPKNKCGHYLKTSHGLPCACKLITRFDHTLPIQLSDIEAFWKTDMDSEMRSVTDLLHQISTALVSKVREMHHLAKGVLIPVLPEDPGVTLTSPPEVAVIKGRKKKNSTKKDKSHWEHVSIAHRKIQKSSGSILVPVLDLGRGPIQVLGRDPVGEEDSHELLGEGQEGTIVAEVNVIGNGTCGYRVVADFVFGDEHQWPEVQRQMFYELKHSTNVFLNLVASEVCVNELVHMIHCLVDRPMPYKHWLETPDSLYVIANAFNLCVILIAQLSSTIVLPLYSYSNRPGATNN</sequence>